<dbReference type="EMBL" id="CAXJIO010000018">
    <property type="protein sequence ID" value="CAL2104622.1"/>
    <property type="molecule type" value="Genomic_DNA"/>
</dbReference>
<proteinExistence type="predicted"/>
<reference evidence="2 3" key="1">
    <citation type="submission" date="2024-05" db="EMBL/GenBank/DDBJ databases">
        <authorList>
            <person name="Duchaud E."/>
        </authorList>
    </citation>
    <scope>NUCLEOTIDE SEQUENCE [LARGE SCALE GENOMIC DNA]</scope>
    <source>
        <strain evidence="2">Ena-SAMPLE-TAB-13-05-2024-13:56:06:370-140308</strain>
    </source>
</reference>
<evidence type="ECO:0000256" key="1">
    <source>
        <dbReference type="SAM" id="Coils"/>
    </source>
</evidence>
<keyword evidence="1" id="KW-0175">Coiled coil</keyword>
<name>A0ABM9PGC1_9FLAO</name>
<feature type="coiled-coil region" evidence="1">
    <location>
        <begin position="146"/>
        <end position="187"/>
    </location>
</feature>
<evidence type="ECO:0000313" key="2">
    <source>
        <dbReference type="EMBL" id="CAL2104622.1"/>
    </source>
</evidence>
<dbReference type="Proteomes" id="UP001497527">
    <property type="component" value="Unassembled WGS sequence"/>
</dbReference>
<sequence>MNHNLTTTLSQHLQADSDNAIRIQSGNRRLKKRQGSQKFAFTLDDIDKQFGGIDNLLVKLPQNGFETDVQFTLVKMYTKNNKTTYRTFEEITQDLTTAAPTMNTPTPTTPPIPQAPKEVAPPAQNFGLGYLGAPELIGKMVEAERGKDYKKTCEDLEEKLKNANSEIRVLKEANSSLEIKIATAKERAEIDRERDKLNQKSFLDSEGGAKVLETLGAIIPKALDAFAAKTNPVSIPSQLGNPIIAVSPIKEMAIEKIQSPNFSDEQTGVIHYILENWEQGFIEQIMALINKKEQHGRS</sequence>
<evidence type="ECO:0000313" key="3">
    <source>
        <dbReference type="Proteomes" id="UP001497527"/>
    </source>
</evidence>
<protein>
    <submittedName>
        <fullName evidence="2">Uncharacterized protein</fullName>
    </submittedName>
</protein>
<accession>A0ABM9PGC1</accession>
<gene>
    <name evidence="2" type="ORF">T190423A01A_90047</name>
</gene>
<organism evidence="2 3">
    <name type="scientific">Tenacibaculum polynesiense</name>
    <dbReference type="NCBI Taxonomy" id="3137857"/>
    <lineage>
        <taxon>Bacteria</taxon>
        <taxon>Pseudomonadati</taxon>
        <taxon>Bacteroidota</taxon>
        <taxon>Flavobacteriia</taxon>
        <taxon>Flavobacteriales</taxon>
        <taxon>Flavobacteriaceae</taxon>
        <taxon>Tenacibaculum</taxon>
    </lineage>
</organism>
<keyword evidence="3" id="KW-1185">Reference proteome</keyword>
<comment type="caution">
    <text evidence="2">The sequence shown here is derived from an EMBL/GenBank/DDBJ whole genome shotgun (WGS) entry which is preliminary data.</text>
</comment>
<dbReference type="RefSeq" id="WP_348721715.1">
    <property type="nucleotide sequence ID" value="NZ_CAXJIO010000018.1"/>
</dbReference>